<protein>
    <submittedName>
        <fullName evidence="3">Protein SMG9</fullName>
    </submittedName>
</protein>
<evidence type="ECO:0000256" key="2">
    <source>
        <dbReference type="ARBA" id="ARBA00023161"/>
    </source>
</evidence>
<dbReference type="Gene3D" id="3.40.50.300">
    <property type="entry name" value="P-loop containing nucleotide triphosphate hydrolases"/>
    <property type="match status" value="1"/>
</dbReference>
<keyword evidence="2" id="KW-0866">Nonsense-mediated mRNA decay</keyword>
<evidence type="ECO:0000313" key="3">
    <source>
        <dbReference type="EMBL" id="ADY43225.1"/>
    </source>
</evidence>
<dbReference type="AlphaFoldDB" id="F1KZC1"/>
<evidence type="ECO:0000256" key="1">
    <source>
        <dbReference type="ARBA" id="ARBA00007712"/>
    </source>
</evidence>
<dbReference type="GO" id="GO:0000184">
    <property type="term" value="P:nuclear-transcribed mRNA catabolic process, nonsense-mediated decay"/>
    <property type="evidence" value="ECO:0007669"/>
    <property type="project" value="UniProtKB-KW"/>
</dbReference>
<accession>F1KZC1</accession>
<reference evidence="3" key="1">
    <citation type="journal article" date="2011" name="Genome Res.">
        <title>Deep small RNA sequencing from the nematode Ascaris reveals conservation, functional diversification, and novel developmental profiles.</title>
        <authorList>
            <person name="Wang J."/>
            <person name="Czech B."/>
            <person name="Crunk A."/>
            <person name="Wallace A."/>
            <person name="Mitreva M."/>
            <person name="Hannon G.J."/>
            <person name="Davis R.E."/>
        </authorList>
    </citation>
    <scope>NUCLEOTIDE SEQUENCE</scope>
</reference>
<organism evidence="3">
    <name type="scientific">Ascaris suum</name>
    <name type="common">Pig roundworm</name>
    <name type="synonym">Ascaris lumbricoides</name>
    <dbReference type="NCBI Taxonomy" id="6253"/>
    <lineage>
        <taxon>Eukaryota</taxon>
        <taxon>Metazoa</taxon>
        <taxon>Ecdysozoa</taxon>
        <taxon>Nematoda</taxon>
        <taxon>Chromadorea</taxon>
        <taxon>Rhabditida</taxon>
        <taxon>Spirurina</taxon>
        <taxon>Ascaridomorpha</taxon>
        <taxon>Ascaridoidea</taxon>
        <taxon>Ascarididae</taxon>
        <taxon>Ascaris</taxon>
    </lineage>
</organism>
<dbReference type="PANTHER" id="PTHR14270:SF0">
    <property type="entry name" value="NONSENSE-MEDIATED MRNA DECAY FACTOR SMG9"/>
    <property type="match status" value="1"/>
</dbReference>
<proteinExistence type="evidence at transcript level"/>
<dbReference type="SUPFAM" id="SSF52540">
    <property type="entry name" value="P-loop containing nucleoside triphosphate hydrolases"/>
    <property type="match status" value="1"/>
</dbReference>
<dbReference type="PANTHER" id="PTHR14270">
    <property type="entry name" value="NONSENSE-MEDIATED MRNA DECAY FACTOR SMG9"/>
    <property type="match status" value="1"/>
</dbReference>
<sequence>MANQSHGWQVRAPRIFFNLPRHPIPDHDIYEDAEKMNMMPRISTHIVTEPKEATKVKKVTILRREKTTPQKDTSSSYTRVVQPLSMPLLPPRTSSLLGQGSPLTIHDSSCETAGAASSNQKVVTDSTLPQMEAAVRLIGNNLKFTDFVKDYLSDSNTNFTVIGAIGPQGTGKSTLLSMLAGNDHQDMYRYYAFRPASLEAVELCRYQSSKISIYISKSRLILLDCQASFSTSVLDEMIRDELRGIPARVPESFENRMENFIEVESLQLIAFMMQVCHTLLLCVDWFIDLDLIRLLRTSEMLRFVPVCTYESFKFNPHRIVNLVLVHQRAKWEDFEPVTLLYRCKLLKEMFAKSRLNVEGRLNLGSVGRDVYKGIKTDVNYVLLADIKPRSRKVIPSIQSTDDPHSLSLVIDYELVLRTLRTSLQGLPRNSFALDGGNLTEKRWYNLASELWRDTVTSHEIMKFSSILSSMD</sequence>
<dbReference type="InterPro" id="IPR027417">
    <property type="entry name" value="P-loop_NTPase"/>
</dbReference>
<dbReference type="EMBL" id="JI168478">
    <property type="protein sequence ID" value="ADY43225.1"/>
    <property type="molecule type" value="mRNA"/>
</dbReference>
<comment type="similarity">
    <text evidence="1">Belongs to the SMG9 family.</text>
</comment>
<name>F1KZC1_ASCSU</name>
<dbReference type="InterPro" id="IPR039177">
    <property type="entry name" value="SMG9"/>
</dbReference>